<dbReference type="GO" id="GO:0006270">
    <property type="term" value="P:DNA replication initiation"/>
    <property type="evidence" value="ECO:0007669"/>
    <property type="project" value="TreeGrafter"/>
</dbReference>
<evidence type="ECO:0000256" key="3">
    <source>
        <dbReference type="ARBA" id="ARBA00022705"/>
    </source>
</evidence>
<evidence type="ECO:0000313" key="9">
    <source>
        <dbReference type="Proteomes" id="UP000030742"/>
    </source>
</evidence>
<comment type="similarity">
    <text evidence="2">Belongs to the ORC6 family.</text>
</comment>
<dbReference type="PANTHER" id="PTHR13394:SF0">
    <property type="entry name" value="ORIGIN RECOGNITION COMPLEX SUBUNIT 6"/>
    <property type="match status" value="1"/>
</dbReference>
<dbReference type="Pfam" id="PF05460">
    <property type="entry name" value="ORC6"/>
    <property type="match status" value="1"/>
</dbReference>
<dbReference type="EMBL" id="KB632197">
    <property type="protein sequence ID" value="ERL90026.1"/>
    <property type="molecule type" value="Genomic_DNA"/>
</dbReference>
<evidence type="ECO:0000313" key="8">
    <source>
        <dbReference type="EMBL" id="ERL90026.1"/>
    </source>
</evidence>
<evidence type="ECO:0000256" key="5">
    <source>
        <dbReference type="ARBA" id="ARBA00023242"/>
    </source>
</evidence>
<evidence type="ECO:0000256" key="2">
    <source>
        <dbReference type="ARBA" id="ARBA00010840"/>
    </source>
</evidence>
<evidence type="ECO:0000256" key="4">
    <source>
        <dbReference type="ARBA" id="ARBA00023125"/>
    </source>
</evidence>
<dbReference type="AlphaFoldDB" id="U4UHE6"/>
<keyword evidence="5" id="KW-0539">Nucleus</keyword>
<protein>
    <recommendedName>
        <fullName evidence="10">Origin recognition complex subunit 6</fullName>
    </recommendedName>
</protein>
<sequence length="239" mass="26489">MDKQMLKNIAEALNVYEDSVLRKTEELLRLLQAKSSIKSLNNQAKSVLCLDLASQCLGVSFEKDAALALSGLKKSAYQKSLNTLEQILGLNKVLTVSEACVQLSCTAVKDDAEDILSAYKQQRDGLEDWEHPQYAAAAVFLASRAKKLSIDKQKIVAMSRIKPSQWKELLSSFKNLEISNGRQLGKGLEAEIVSEMGECEPVKEVAPDEVEEYAVWRQRILKEAYEALAGRQSVHSDAA</sequence>
<organism evidence="8 9">
    <name type="scientific">Dendroctonus ponderosae</name>
    <name type="common">Mountain pine beetle</name>
    <dbReference type="NCBI Taxonomy" id="77166"/>
    <lineage>
        <taxon>Eukaryota</taxon>
        <taxon>Metazoa</taxon>
        <taxon>Ecdysozoa</taxon>
        <taxon>Arthropoda</taxon>
        <taxon>Hexapoda</taxon>
        <taxon>Insecta</taxon>
        <taxon>Pterygota</taxon>
        <taxon>Neoptera</taxon>
        <taxon>Endopterygota</taxon>
        <taxon>Coleoptera</taxon>
        <taxon>Polyphaga</taxon>
        <taxon>Cucujiformia</taxon>
        <taxon>Curculionidae</taxon>
        <taxon>Scolytinae</taxon>
        <taxon>Dendroctonus</taxon>
    </lineage>
</organism>
<evidence type="ECO:0000259" key="6">
    <source>
        <dbReference type="Pfam" id="PF05460"/>
    </source>
</evidence>
<name>U4UHE6_DENPD</name>
<dbReference type="GO" id="GO:0005664">
    <property type="term" value="C:nuclear origin of replication recognition complex"/>
    <property type="evidence" value="ECO:0007669"/>
    <property type="project" value="InterPro"/>
</dbReference>
<dbReference type="STRING" id="77166.U4UHE6"/>
<evidence type="ECO:0000259" key="7">
    <source>
        <dbReference type="Pfam" id="PF21913"/>
    </source>
</evidence>
<proteinExistence type="inferred from homology"/>
<comment type="subcellular location">
    <subcellularLocation>
        <location evidence="1">Nucleus</location>
    </subcellularLocation>
</comment>
<dbReference type="InterPro" id="IPR054113">
    <property type="entry name" value="ORC6_cyclin-like_2nd"/>
</dbReference>
<dbReference type="Pfam" id="PF21913">
    <property type="entry name" value="ORC6_2nd"/>
    <property type="match status" value="1"/>
</dbReference>
<dbReference type="GO" id="GO:0003677">
    <property type="term" value="F:DNA binding"/>
    <property type="evidence" value="ECO:0007669"/>
    <property type="project" value="UniProtKB-KW"/>
</dbReference>
<gene>
    <name evidence="8" type="ORF">D910_07384</name>
</gene>
<dbReference type="InterPro" id="IPR008721">
    <property type="entry name" value="ORC6_cyclin_first"/>
</dbReference>
<evidence type="ECO:0008006" key="10">
    <source>
        <dbReference type="Google" id="ProtNLM"/>
    </source>
</evidence>
<keyword evidence="3" id="KW-0235">DNA replication</keyword>
<dbReference type="Gene3D" id="1.10.472.10">
    <property type="entry name" value="Cyclin-like"/>
    <property type="match status" value="1"/>
</dbReference>
<evidence type="ECO:0000256" key="1">
    <source>
        <dbReference type="ARBA" id="ARBA00004123"/>
    </source>
</evidence>
<dbReference type="Proteomes" id="UP000030742">
    <property type="component" value="Unassembled WGS sequence"/>
</dbReference>
<keyword evidence="4" id="KW-0238">DNA-binding</keyword>
<feature type="domain" description="ORC6 first cyclin-like" evidence="6">
    <location>
        <begin position="14"/>
        <end position="91"/>
    </location>
</feature>
<feature type="domain" description="ORC6 second cyclin-like" evidence="7">
    <location>
        <begin position="94"/>
        <end position="175"/>
    </location>
</feature>
<dbReference type="OrthoDB" id="5552484at2759"/>
<dbReference type="PANTHER" id="PTHR13394">
    <property type="entry name" value="ORIGIN RECOGNITION COMPLEX SUBUNIT 6"/>
    <property type="match status" value="1"/>
</dbReference>
<accession>U4UHE6</accession>
<dbReference type="InterPro" id="IPR020529">
    <property type="entry name" value="ORC6_met/pln"/>
</dbReference>
<reference evidence="8 9" key="1">
    <citation type="journal article" date="2013" name="Genome Biol.">
        <title>Draft genome of the mountain pine beetle, Dendroctonus ponderosae Hopkins, a major forest pest.</title>
        <authorList>
            <person name="Keeling C.I."/>
            <person name="Yuen M.M."/>
            <person name="Liao N.Y."/>
            <person name="Docking T.R."/>
            <person name="Chan S.K."/>
            <person name="Taylor G.A."/>
            <person name="Palmquist D.L."/>
            <person name="Jackman S.D."/>
            <person name="Nguyen A."/>
            <person name="Li M."/>
            <person name="Henderson H."/>
            <person name="Janes J.K."/>
            <person name="Zhao Y."/>
            <person name="Pandoh P."/>
            <person name="Moore R."/>
            <person name="Sperling F.A."/>
            <person name="Huber D.P."/>
            <person name="Birol I."/>
            <person name="Jones S.J."/>
            <person name="Bohlmann J."/>
        </authorList>
    </citation>
    <scope>NUCLEOTIDE SEQUENCE</scope>
</reference>